<organism evidence="3 4">
    <name type="scientific">Amycolatopsis carbonis</name>
    <dbReference type="NCBI Taxonomy" id="715471"/>
    <lineage>
        <taxon>Bacteria</taxon>
        <taxon>Bacillati</taxon>
        <taxon>Actinomycetota</taxon>
        <taxon>Actinomycetes</taxon>
        <taxon>Pseudonocardiales</taxon>
        <taxon>Pseudonocardiaceae</taxon>
        <taxon>Amycolatopsis</taxon>
    </lineage>
</organism>
<dbReference type="RefSeq" id="WP_285968199.1">
    <property type="nucleotide sequence ID" value="NZ_CP127294.1"/>
</dbReference>
<evidence type="ECO:0000256" key="1">
    <source>
        <dbReference type="SAM" id="MobiDB-lite"/>
    </source>
</evidence>
<keyword evidence="4" id="KW-1185">Reference proteome</keyword>
<dbReference type="SUPFAM" id="SSF109604">
    <property type="entry name" value="HD-domain/PDEase-like"/>
    <property type="match status" value="1"/>
</dbReference>
<feature type="compositionally biased region" description="Basic and acidic residues" evidence="1">
    <location>
        <begin position="212"/>
        <end position="237"/>
    </location>
</feature>
<evidence type="ECO:0000259" key="2">
    <source>
        <dbReference type="SMART" id="SM00471"/>
    </source>
</evidence>
<accession>A0A9Y2IFK6</accession>
<dbReference type="InterPro" id="IPR003607">
    <property type="entry name" value="HD/PDEase_dom"/>
</dbReference>
<dbReference type="Proteomes" id="UP001236014">
    <property type="component" value="Chromosome"/>
</dbReference>
<feature type="domain" description="HD/PDEase" evidence="2">
    <location>
        <begin position="38"/>
        <end position="176"/>
    </location>
</feature>
<sequence length="237" mass="25435">MPPTHSAPATAAAEPATHPRGALIAWAWGLARRHLSHELPRRWEHVRGVAKCGRQIGPSLLPADEVELLVAAALLHDIGYASGLVVCGYHPLDGARFLAAVSAPPRLVNLVAQHSAAELIAGERGFATDLARYPDEHSPLRDALWFCDMRTNPDGRPTDFAERIAGIRARHGPGSPLVRALDAGAHTARHDAVRRTELRLGAAAVRRRVSPRRGEADAAVRGDGGDGAAREPDRRAR</sequence>
<protein>
    <submittedName>
        <fullName evidence="3">HD domain-containing protein</fullName>
    </submittedName>
</protein>
<dbReference type="SMART" id="SM00471">
    <property type="entry name" value="HDc"/>
    <property type="match status" value="1"/>
</dbReference>
<dbReference type="CDD" id="cd00077">
    <property type="entry name" value="HDc"/>
    <property type="match status" value="1"/>
</dbReference>
<evidence type="ECO:0000313" key="4">
    <source>
        <dbReference type="Proteomes" id="UP001236014"/>
    </source>
</evidence>
<name>A0A9Y2IFK6_9PSEU</name>
<dbReference type="Pfam" id="PF01966">
    <property type="entry name" value="HD"/>
    <property type="match status" value="1"/>
</dbReference>
<dbReference type="InterPro" id="IPR006674">
    <property type="entry name" value="HD_domain"/>
</dbReference>
<gene>
    <name evidence="3" type="ORF">QRX50_39625</name>
</gene>
<proteinExistence type="predicted"/>
<dbReference type="AlphaFoldDB" id="A0A9Y2IFK6"/>
<reference evidence="3 4" key="1">
    <citation type="submission" date="2023-06" db="EMBL/GenBank/DDBJ databases">
        <authorList>
            <person name="Oyuntsetseg B."/>
            <person name="Kim S.B."/>
        </authorList>
    </citation>
    <scope>NUCLEOTIDE SEQUENCE [LARGE SCALE GENOMIC DNA]</scope>
    <source>
        <strain evidence="3 4">2-15</strain>
    </source>
</reference>
<feature type="region of interest" description="Disordered" evidence="1">
    <location>
        <begin position="208"/>
        <end position="237"/>
    </location>
</feature>
<dbReference type="Gene3D" id="1.10.3210.10">
    <property type="entry name" value="Hypothetical protein af1432"/>
    <property type="match status" value="1"/>
</dbReference>
<evidence type="ECO:0000313" key="3">
    <source>
        <dbReference type="EMBL" id="WIX77458.1"/>
    </source>
</evidence>
<dbReference type="EMBL" id="CP127294">
    <property type="protein sequence ID" value="WIX77458.1"/>
    <property type="molecule type" value="Genomic_DNA"/>
</dbReference>
<dbReference type="KEGG" id="acab:QRX50_39625"/>